<gene>
    <name evidence="1" type="ORF">EV383_3520</name>
</gene>
<dbReference type="OrthoDB" id="9970634at2"/>
<evidence type="ECO:0000313" key="1">
    <source>
        <dbReference type="EMBL" id="RZT86623.1"/>
    </source>
</evidence>
<proteinExistence type="predicted"/>
<dbReference type="Proteomes" id="UP000291591">
    <property type="component" value="Unassembled WGS sequence"/>
</dbReference>
<protein>
    <submittedName>
        <fullName evidence="1">Uncharacterized protein</fullName>
    </submittedName>
</protein>
<reference evidence="1 2" key="1">
    <citation type="submission" date="2019-02" db="EMBL/GenBank/DDBJ databases">
        <title>Sequencing the genomes of 1000 actinobacteria strains.</title>
        <authorList>
            <person name="Klenk H.-P."/>
        </authorList>
    </citation>
    <scope>NUCLEOTIDE SEQUENCE [LARGE SCALE GENOMIC DNA]</scope>
    <source>
        <strain evidence="1 2">DSM 45779</strain>
    </source>
</reference>
<sequence>MIGYRRIAQTVPAPGVYDDGPVFLRVNRRAAGARWPVPGFEREVNDHELENDATYDWVRVPQNSRAAFVYLDRLVQEFRVPLRAVAVVRFRRSEAGRD</sequence>
<organism evidence="1 2">
    <name type="scientific">Pseudonocardia sediminis</name>
    <dbReference type="NCBI Taxonomy" id="1397368"/>
    <lineage>
        <taxon>Bacteria</taxon>
        <taxon>Bacillati</taxon>
        <taxon>Actinomycetota</taxon>
        <taxon>Actinomycetes</taxon>
        <taxon>Pseudonocardiales</taxon>
        <taxon>Pseudonocardiaceae</taxon>
        <taxon>Pseudonocardia</taxon>
    </lineage>
</organism>
<dbReference type="EMBL" id="SHKL01000001">
    <property type="protein sequence ID" value="RZT86623.1"/>
    <property type="molecule type" value="Genomic_DNA"/>
</dbReference>
<dbReference type="AlphaFoldDB" id="A0A4Q7V1Y7"/>
<evidence type="ECO:0000313" key="2">
    <source>
        <dbReference type="Proteomes" id="UP000291591"/>
    </source>
</evidence>
<dbReference type="RefSeq" id="WP_130290891.1">
    <property type="nucleotide sequence ID" value="NZ_SHKL01000001.1"/>
</dbReference>
<name>A0A4Q7V1Y7_PSEST</name>
<accession>A0A4Q7V1Y7</accession>
<keyword evidence="2" id="KW-1185">Reference proteome</keyword>
<comment type="caution">
    <text evidence="1">The sequence shown here is derived from an EMBL/GenBank/DDBJ whole genome shotgun (WGS) entry which is preliminary data.</text>
</comment>